<name>A0A8U7N855_CORMO</name>
<evidence type="ECO:0000313" key="3">
    <source>
        <dbReference type="Proteomes" id="UP000694553"/>
    </source>
</evidence>
<dbReference type="GO" id="GO:0045039">
    <property type="term" value="P:protein insertion into mitochondrial inner membrane"/>
    <property type="evidence" value="ECO:0007669"/>
    <property type="project" value="TreeGrafter"/>
</dbReference>
<dbReference type="GO" id="GO:0042721">
    <property type="term" value="C:TIM22 mitochondrial import inner membrane insertion complex"/>
    <property type="evidence" value="ECO:0007669"/>
    <property type="project" value="InterPro"/>
</dbReference>
<evidence type="ECO:0000256" key="1">
    <source>
        <dbReference type="SAM" id="MobiDB-lite"/>
    </source>
</evidence>
<dbReference type="Ensembl" id="ENSCMUT00000032125.1">
    <property type="protein sequence ID" value="ENSCMUP00000033848.1"/>
    <property type="gene ID" value="ENSCMUG00000018742.1"/>
</dbReference>
<organism evidence="2 3">
    <name type="scientific">Corvus moneduloides</name>
    <name type="common">New Caledonian crow</name>
    <dbReference type="NCBI Taxonomy" id="1196302"/>
    <lineage>
        <taxon>Eukaryota</taxon>
        <taxon>Metazoa</taxon>
        <taxon>Chordata</taxon>
        <taxon>Craniata</taxon>
        <taxon>Vertebrata</taxon>
        <taxon>Euteleostomi</taxon>
        <taxon>Archelosauria</taxon>
        <taxon>Archosauria</taxon>
        <taxon>Dinosauria</taxon>
        <taxon>Saurischia</taxon>
        <taxon>Theropoda</taxon>
        <taxon>Coelurosauria</taxon>
        <taxon>Aves</taxon>
        <taxon>Neognathae</taxon>
        <taxon>Neoaves</taxon>
        <taxon>Telluraves</taxon>
        <taxon>Australaves</taxon>
        <taxon>Passeriformes</taxon>
        <taxon>Corvoidea</taxon>
        <taxon>Corvidae</taxon>
        <taxon>Corvus</taxon>
    </lineage>
</organism>
<reference evidence="2" key="2">
    <citation type="submission" date="2025-08" db="UniProtKB">
        <authorList>
            <consortium name="Ensembl"/>
        </authorList>
    </citation>
    <scope>IDENTIFICATION</scope>
</reference>
<evidence type="ECO:0000313" key="2">
    <source>
        <dbReference type="Ensembl" id="ENSCMUP00000033848.1"/>
    </source>
</evidence>
<dbReference type="Pfam" id="PF10171">
    <property type="entry name" value="Tim29"/>
    <property type="match status" value="1"/>
</dbReference>
<feature type="region of interest" description="Disordered" evidence="1">
    <location>
        <begin position="1"/>
        <end position="22"/>
    </location>
</feature>
<dbReference type="PANTHER" id="PTHR21435">
    <property type="entry name" value="MITOCHONDRIAL IMPORT INNER MEMBRANE TRANSLOCASE SUBUNIT TIM29"/>
    <property type="match status" value="1"/>
</dbReference>
<protein>
    <submittedName>
        <fullName evidence="2">Uncharacterized protein</fullName>
    </submittedName>
</protein>
<dbReference type="OMA" id="WRLKWKM"/>
<reference evidence="3" key="1">
    <citation type="submission" date="2019-10" db="EMBL/GenBank/DDBJ databases">
        <title>Corvus moneduloides (New Caledonian crow) genome, bCorMon1, primary haplotype.</title>
        <authorList>
            <person name="Rutz C."/>
            <person name="Fungtammasan C."/>
            <person name="Mountcastle J."/>
            <person name="Formenti G."/>
            <person name="Chow W."/>
            <person name="Howe K."/>
            <person name="Steele M.P."/>
            <person name="Fernandes J."/>
            <person name="Gilbert M.T.P."/>
            <person name="Fedrigo O."/>
            <person name="Jarvis E.D."/>
            <person name="Gemmell N."/>
        </authorList>
    </citation>
    <scope>NUCLEOTIDE SEQUENCE [LARGE SCALE GENOMIC DNA]</scope>
</reference>
<dbReference type="AlphaFoldDB" id="A0A8U7N855"/>
<accession>A0A8U7N855</accession>
<proteinExistence type="predicted"/>
<sequence>PEGLRATGTSGERDRALAGGGSGGLRLGFSRGDYSTSLREAAAGARRRPAATAAALGVLGVSAALASSVPDLESLESAAVAAGATLGQLPPGSRSPRAERHVLRLLRLRERGRIRVRSLGLVAVAGASPHGSDPALYSALCPHLRPRPRDFGALLLDVGFLGRWWLLERALRDCDVNEEEFRHLPEPLRRLDPRDLRSERNERLHRERLRPVVLSEAEIGGDGVG</sequence>
<reference evidence="2" key="3">
    <citation type="submission" date="2025-09" db="UniProtKB">
        <authorList>
            <consortium name="Ensembl"/>
        </authorList>
    </citation>
    <scope>IDENTIFICATION</scope>
</reference>
<keyword evidence="3" id="KW-1185">Reference proteome</keyword>
<dbReference type="Proteomes" id="UP000694553">
    <property type="component" value="Unassembled WGS sequence"/>
</dbReference>
<dbReference type="InterPro" id="IPR019322">
    <property type="entry name" value="TIMM29"/>
</dbReference>
<dbReference type="PANTHER" id="PTHR21435:SF1">
    <property type="entry name" value="MITOCHONDRIAL IMPORT INNER MEMBRANE TRANSLOCASE SUBUNIT TIM29"/>
    <property type="match status" value="1"/>
</dbReference>